<organism evidence="2">
    <name type="scientific">Sporolithon durum</name>
    <dbReference type="NCBI Taxonomy" id="48970"/>
    <lineage>
        <taxon>Eukaryota</taxon>
        <taxon>Rhodophyta</taxon>
        <taxon>Florideophyceae</taxon>
        <taxon>Corallinophycidae</taxon>
        <taxon>Sporolithales</taxon>
        <taxon>Sporolithaceae</taxon>
        <taxon>Sporolithon</taxon>
    </lineage>
</organism>
<proteinExistence type="inferred from homology"/>
<sequence length="108" mass="13003">MNNYYFVIASQDFLIREEPVEEILRERTNYYRKNNKEVDFWFIKNPEFLYVHNMFHLSSKLKKPSAAIVSLDHKFIDWLNLRIGYVITGSFQSNSIESYNTEIVIKDK</sequence>
<dbReference type="PANTHER" id="PTHR35319:SF2">
    <property type="entry name" value="YCF54"/>
    <property type="match status" value="1"/>
</dbReference>
<name>A0A141SD14_9FLOR</name>
<geneLocation type="plastid" evidence="2"/>
<protein>
    <recommendedName>
        <fullName evidence="3">Ycf54</fullName>
    </recommendedName>
</protein>
<evidence type="ECO:0000256" key="1">
    <source>
        <dbReference type="ARBA" id="ARBA00043978"/>
    </source>
</evidence>
<dbReference type="Pfam" id="PF10674">
    <property type="entry name" value="Ycf54"/>
    <property type="match status" value="1"/>
</dbReference>
<accession>A0A141SD14</accession>
<dbReference type="PANTHER" id="PTHR35319">
    <property type="match status" value="1"/>
</dbReference>
<dbReference type="GeneID" id="27215639"/>
<comment type="similarity">
    <text evidence="1">Belongs to the ycf54 family.</text>
</comment>
<dbReference type="AlphaFoldDB" id="A0A141SD14"/>
<dbReference type="Gene3D" id="3.30.70.1860">
    <property type="entry name" value="Uncharacterised protein family Ycf54"/>
    <property type="match status" value="1"/>
</dbReference>
<dbReference type="InterPro" id="IPR019616">
    <property type="entry name" value="Ycf54"/>
</dbReference>
<keyword evidence="2" id="KW-0934">Plastid</keyword>
<gene>
    <name evidence="2" type="primary">ycf54</name>
    <name evidence="2" type="ORF">Sdur_136</name>
</gene>
<dbReference type="RefSeq" id="YP_009243940.1">
    <property type="nucleotide sequence ID" value="NC_029857.1"/>
</dbReference>
<evidence type="ECO:0008006" key="3">
    <source>
        <dbReference type="Google" id="ProtNLM"/>
    </source>
</evidence>
<dbReference type="EMBL" id="KT266785">
    <property type="protein sequence ID" value="AMK96182.1"/>
    <property type="molecule type" value="Genomic_DNA"/>
</dbReference>
<reference evidence="2" key="1">
    <citation type="submission" date="2015-07" db="EMBL/GenBank/DDBJ databases">
        <title>Reconstructing the complex evolutionary history of mobile plasmids in red algal genomes.</title>
        <authorList>
            <person name="Lee J."/>
            <person name="Kim K.M."/>
            <person name="Yang E.C."/>
            <person name="Miller K.A."/>
            <person name="Boo S.M."/>
            <person name="Bhattacharya D."/>
            <person name="Yoon H.S."/>
        </authorList>
    </citation>
    <scope>NUCLEOTIDE SEQUENCE</scope>
</reference>
<evidence type="ECO:0000313" key="2">
    <source>
        <dbReference type="EMBL" id="AMK96182.1"/>
    </source>
</evidence>
<dbReference type="InterPro" id="IPR038409">
    <property type="entry name" value="Ycf54-like_sf"/>
</dbReference>